<evidence type="ECO:0000313" key="3">
    <source>
        <dbReference type="Proteomes" id="UP000202511"/>
    </source>
</evidence>
<dbReference type="Proteomes" id="UP000202511">
    <property type="component" value="Segment"/>
</dbReference>
<dbReference type="KEGG" id="vg:23463318"/>
<dbReference type="RefSeq" id="YP_009120636.1">
    <property type="nucleotide sequence ID" value="NC_026440.1"/>
</dbReference>
<dbReference type="GeneID" id="23463318"/>
<keyword evidence="1" id="KW-0472">Membrane</keyword>
<evidence type="ECO:0000313" key="2">
    <source>
        <dbReference type="EMBL" id="AJF98401.1"/>
    </source>
</evidence>
<sequence length="167" mass="18665">MIFVPPFFFFFLASTAITAHIASVPLFLGLLFFPFLQLIDLRRAGQAMTGPTIKEKQKKRKEPITSIPFFMSFLRPIFLHTLAAVGMPLAFQISWVLAHRKVSSPPSNLLVGVARTKKRPHWPFRHTLARKKPKGRQGSGSGKKGSILSLVGVRRLGKARPQGPFSF</sequence>
<protein>
    <submittedName>
        <fullName evidence="2">Uncharacterized protein</fullName>
    </submittedName>
</protein>
<keyword evidence="1" id="KW-0812">Transmembrane</keyword>
<evidence type="ECO:0000256" key="1">
    <source>
        <dbReference type="SAM" id="Phobius"/>
    </source>
</evidence>
<reference evidence="2 3" key="1">
    <citation type="journal article" date="2015" name="Parasitol. Res.">
        <title>Viruses in close associations with free-living amoebae.</title>
        <authorList>
            <person name="Scheid P."/>
        </authorList>
    </citation>
    <scope>NUCLEOTIDE SEQUENCE [LARGE SCALE GENOMIC DNA]</scope>
    <source>
        <strain evidence="2">KlaHel</strain>
    </source>
</reference>
<feature type="transmembrane region" description="Helical" evidence="1">
    <location>
        <begin position="77"/>
        <end position="98"/>
    </location>
</feature>
<accession>A0A0B5JBK2</accession>
<dbReference type="EMBL" id="KP136319">
    <property type="protein sequence ID" value="AJF98401.1"/>
    <property type="molecule type" value="Genomic_DNA"/>
</dbReference>
<keyword evidence="1" id="KW-1133">Transmembrane helix</keyword>
<proteinExistence type="predicted"/>
<name>A0A0B5JBK2_9VIRU</name>
<organism evidence="2 3">
    <name type="scientific">Pandoravirus inopinatum</name>
    <dbReference type="NCBI Taxonomy" id="1605721"/>
    <lineage>
        <taxon>Viruses</taxon>
        <taxon>Pandoravirus</taxon>
    </lineage>
</organism>
<feature type="transmembrane region" description="Helical" evidence="1">
    <location>
        <begin position="7"/>
        <end position="33"/>
    </location>
</feature>